<evidence type="ECO:0000256" key="2">
    <source>
        <dbReference type="ARBA" id="ARBA00022840"/>
    </source>
</evidence>
<dbReference type="PANTHER" id="PTHR42855:SF2">
    <property type="entry name" value="DRUG RESISTANCE ABC TRANSPORTER,ATP-BINDING PROTEIN"/>
    <property type="match status" value="1"/>
</dbReference>
<dbReference type="RefSeq" id="WP_078766407.1">
    <property type="nucleotide sequence ID" value="NZ_FUXZ01000009.1"/>
</dbReference>
<dbReference type="OrthoDB" id="9801441at2"/>
<keyword evidence="5" id="KW-1185">Reference proteome</keyword>
<feature type="domain" description="ABC transporter" evidence="3">
    <location>
        <begin position="4"/>
        <end position="215"/>
    </location>
</feature>
<dbReference type="InterPro" id="IPR003593">
    <property type="entry name" value="AAA+_ATPase"/>
</dbReference>
<dbReference type="PROSITE" id="PS50893">
    <property type="entry name" value="ABC_TRANSPORTER_2"/>
    <property type="match status" value="2"/>
</dbReference>
<dbReference type="SMART" id="SM00382">
    <property type="entry name" value="AAA"/>
    <property type="match status" value="2"/>
</dbReference>
<dbReference type="InterPro" id="IPR003439">
    <property type="entry name" value="ABC_transporter-like_ATP-bd"/>
</dbReference>
<dbReference type="GO" id="GO:0016887">
    <property type="term" value="F:ATP hydrolysis activity"/>
    <property type="evidence" value="ECO:0007669"/>
    <property type="project" value="InterPro"/>
</dbReference>
<organism evidence="4 5">
    <name type="scientific">Eubacterium uniforme</name>
    <dbReference type="NCBI Taxonomy" id="39495"/>
    <lineage>
        <taxon>Bacteria</taxon>
        <taxon>Bacillati</taxon>
        <taxon>Bacillota</taxon>
        <taxon>Clostridia</taxon>
        <taxon>Eubacteriales</taxon>
        <taxon>Eubacteriaceae</taxon>
        <taxon>Eubacterium</taxon>
    </lineage>
</organism>
<dbReference type="AlphaFoldDB" id="A0A1T4VT69"/>
<dbReference type="GO" id="GO:0005524">
    <property type="term" value="F:ATP binding"/>
    <property type="evidence" value="ECO:0007669"/>
    <property type="project" value="UniProtKB-KW"/>
</dbReference>
<dbReference type="CDD" id="cd03221">
    <property type="entry name" value="ABCF_EF-3"/>
    <property type="match status" value="1"/>
</dbReference>
<dbReference type="InterPro" id="IPR032781">
    <property type="entry name" value="ABC_tran_Xtn"/>
</dbReference>
<dbReference type="PANTHER" id="PTHR42855">
    <property type="entry name" value="ABC TRANSPORTER ATP-BINDING SUBUNIT"/>
    <property type="match status" value="1"/>
</dbReference>
<dbReference type="STRING" id="39495.SAMN02745111_01542"/>
<dbReference type="Pfam" id="PF00005">
    <property type="entry name" value="ABC_tran"/>
    <property type="match status" value="2"/>
</dbReference>
<evidence type="ECO:0000256" key="1">
    <source>
        <dbReference type="ARBA" id="ARBA00022741"/>
    </source>
</evidence>
<dbReference type="Pfam" id="PF12848">
    <property type="entry name" value="ABC_tran_Xtn"/>
    <property type="match status" value="1"/>
</dbReference>
<name>A0A1T4VT69_9FIRM</name>
<dbReference type="Gene3D" id="3.40.50.300">
    <property type="entry name" value="P-loop containing nucleotide triphosphate hydrolases"/>
    <property type="match status" value="2"/>
</dbReference>
<feature type="domain" description="ABC transporter" evidence="3">
    <location>
        <begin position="316"/>
        <end position="506"/>
    </location>
</feature>
<dbReference type="PROSITE" id="PS00211">
    <property type="entry name" value="ABC_TRANSPORTER_1"/>
    <property type="match status" value="1"/>
</dbReference>
<reference evidence="4 5" key="1">
    <citation type="submission" date="2017-02" db="EMBL/GenBank/DDBJ databases">
        <authorList>
            <person name="Peterson S.W."/>
        </authorList>
    </citation>
    <scope>NUCLEOTIDE SEQUENCE [LARGE SCALE GENOMIC DNA]</scope>
    <source>
        <strain evidence="4 5">ATCC 35992</strain>
    </source>
</reference>
<dbReference type="NCBIfam" id="NF000355">
    <property type="entry name" value="ribo_prot_ABC_F"/>
    <property type="match status" value="1"/>
</dbReference>
<keyword evidence="1" id="KW-0547">Nucleotide-binding</keyword>
<dbReference type="InterPro" id="IPR027417">
    <property type="entry name" value="P-loop_NTPase"/>
</dbReference>
<proteinExistence type="predicted"/>
<dbReference type="InterPro" id="IPR051309">
    <property type="entry name" value="ABCF_ATPase"/>
</dbReference>
<evidence type="ECO:0000259" key="3">
    <source>
        <dbReference type="PROSITE" id="PS50893"/>
    </source>
</evidence>
<dbReference type="InterPro" id="IPR017871">
    <property type="entry name" value="ABC_transporter-like_CS"/>
</dbReference>
<dbReference type="Proteomes" id="UP000190814">
    <property type="component" value="Unassembled WGS sequence"/>
</dbReference>
<gene>
    <name evidence="4" type="ORF">SAMN02745111_01542</name>
</gene>
<accession>A0A1T4VT69</accession>
<dbReference type="SUPFAM" id="SSF52540">
    <property type="entry name" value="P-loop containing nucleoside triphosphate hydrolases"/>
    <property type="match status" value="2"/>
</dbReference>
<sequence>MAQIKVSNLTYAYEGSMDNVFENISFNIDSDWKLGFVGRNGKGKTTLLNLLMDKYSYKGSIVSNMKFDYFPYSISSYAMEKCAYELIEEWKPEIENWQVLIELNEIGMDAECLYRPFNTLSFGERTRVMLAVLFAGDNEFLLIDEPTNHLDVNAREIVKDFLKKKKGFILVSHDRDLLDAVCDHMLVFNKETVSVQMGNFTSWWNQKEMQDVHNLAENEKHKKEIGRLKSSIDRFDRWAKKGESTKIGFDPIKENDRSIATRATIGAKTKKMNSRIKSFEKRVDREISEKEGLLKDIESVKNLKINPLEFHKKTLVNAYDLSLQYEGMDELFADLRFDIKQGERVLLSGANGCGKSSIIKAILSKINNENYGLIVNGTLEVPKGLVISYINQDTSNLSGTLKEYAEKNSLDETLFLTVLRQLDFERAQYNKRIEDFSEGQKKKVLIAASLITPAHLYIWDEPLNYIDVFSRMQIEKLILDFKPTMLIVEHDVRFKEKIATKEIIVK</sequence>
<dbReference type="EMBL" id="FUXZ01000009">
    <property type="protein sequence ID" value="SKA68156.1"/>
    <property type="molecule type" value="Genomic_DNA"/>
</dbReference>
<keyword evidence="2 4" id="KW-0067">ATP-binding</keyword>
<evidence type="ECO:0000313" key="4">
    <source>
        <dbReference type="EMBL" id="SKA68156.1"/>
    </source>
</evidence>
<evidence type="ECO:0000313" key="5">
    <source>
        <dbReference type="Proteomes" id="UP000190814"/>
    </source>
</evidence>
<protein>
    <submittedName>
        <fullName evidence="4">Lincosamide and streptogramin A transport system ATP-binding/permease protein</fullName>
    </submittedName>
</protein>